<dbReference type="AlphaFoldDB" id="A0A7I7QHG4"/>
<reference evidence="3 4" key="1">
    <citation type="journal article" date="2019" name="Emerg. Microbes Infect.">
        <title>Comprehensive subspecies identification of 175 nontuberculous mycobacteria species based on 7547 genomic profiles.</title>
        <authorList>
            <person name="Matsumoto Y."/>
            <person name="Kinjo T."/>
            <person name="Motooka D."/>
            <person name="Nabeya D."/>
            <person name="Jung N."/>
            <person name="Uechi K."/>
            <person name="Horii T."/>
            <person name="Iida T."/>
            <person name="Fujita J."/>
            <person name="Nakamura S."/>
        </authorList>
    </citation>
    <scope>NUCLEOTIDE SEQUENCE [LARGE SCALE GENOMIC DNA]</scope>
    <source>
        <strain evidence="3 4">JCM 17783</strain>
    </source>
</reference>
<dbReference type="Pfam" id="PF12484">
    <property type="entry name" value="PPE-SVP"/>
    <property type="match status" value="1"/>
</dbReference>
<keyword evidence="4" id="KW-1185">Reference proteome</keyword>
<accession>A0A7I7QHG4</accession>
<dbReference type="KEGG" id="msto:MSTO_58570"/>
<dbReference type="InterPro" id="IPR022171">
    <property type="entry name" value="PPE_C"/>
</dbReference>
<feature type="domain" description="PPE family C-terminal" evidence="2">
    <location>
        <begin position="62"/>
        <end position="135"/>
    </location>
</feature>
<evidence type="ECO:0000256" key="1">
    <source>
        <dbReference type="SAM" id="MobiDB-lite"/>
    </source>
</evidence>
<evidence type="ECO:0000259" key="2">
    <source>
        <dbReference type="Pfam" id="PF12484"/>
    </source>
</evidence>
<sequence>MWDTIFSSAFFMPGNWLGNVTDFMGLNGGQTASALSDTAGAALASAATESVEAAHVGGAAATAGVGKAALIGPLSVPAGWASMPPSAVTVASAPAGTPMVAPPSTTAVPGMPGGAPATRSYGRPTPQYGFRPTFGTRLPSAG</sequence>
<dbReference type="Proteomes" id="UP000467130">
    <property type="component" value="Chromosome"/>
</dbReference>
<dbReference type="RefSeq" id="WP_232073075.1">
    <property type="nucleotide sequence ID" value="NZ_AP022587.1"/>
</dbReference>
<evidence type="ECO:0000313" key="3">
    <source>
        <dbReference type="EMBL" id="BBY25652.1"/>
    </source>
</evidence>
<name>A0A7I7QHG4_9MYCO</name>
<protein>
    <recommendedName>
        <fullName evidence="2">PPE family C-terminal domain-containing protein</fullName>
    </recommendedName>
</protein>
<proteinExistence type="predicted"/>
<organism evidence="3 4">
    <name type="scientific">Mycobacterium stomatepiae</name>
    <dbReference type="NCBI Taxonomy" id="470076"/>
    <lineage>
        <taxon>Bacteria</taxon>
        <taxon>Bacillati</taxon>
        <taxon>Actinomycetota</taxon>
        <taxon>Actinomycetes</taxon>
        <taxon>Mycobacteriales</taxon>
        <taxon>Mycobacteriaceae</taxon>
        <taxon>Mycobacterium</taxon>
        <taxon>Mycobacterium simiae complex</taxon>
    </lineage>
</organism>
<feature type="region of interest" description="Disordered" evidence="1">
    <location>
        <begin position="101"/>
        <end position="142"/>
    </location>
</feature>
<evidence type="ECO:0000313" key="4">
    <source>
        <dbReference type="Proteomes" id="UP000467130"/>
    </source>
</evidence>
<dbReference type="EMBL" id="AP022587">
    <property type="protein sequence ID" value="BBY25652.1"/>
    <property type="molecule type" value="Genomic_DNA"/>
</dbReference>
<gene>
    <name evidence="3" type="ORF">MSTO_58570</name>
</gene>